<evidence type="ECO:0000256" key="4">
    <source>
        <dbReference type="ARBA" id="ARBA00023004"/>
    </source>
</evidence>
<keyword evidence="2" id="KW-0349">Heme</keyword>
<reference evidence="5" key="1">
    <citation type="submission" date="2020-05" db="EMBL/GenBank/DDBJ databases">
        <title>Mycena genomes resolve the evolution of fungal bioluminescence.</title>
        <authorList>
            <person name="Tsai I.J."/>
        </authorList>
    </citation>
    <scope>NUCLEOTIDE SEQUENCE</scope>
    <source>
        <strain evidence="5">160909Yilan</strain>
    </source>
</reference>
<dbReference type="PANTHER" id="PTHR24304:SF2">
    <property type="entry name" value="24-HYDROXYCHOLESTEROL 7-ALPHA-HYDROXYLASE"/>
    <property type="match status" value="1"/>
</dbReference>
<dbReference type="GO" id="GO:0005506">
    <property type="term" value="F:iron ion binding"/>
    <property type="evidence" value="ECO:0007669"/>
    <property type="project" value="InterPro"/>
</dbReference>
<proteinExistence type="inferred from homology"/>
<dbReference type="PANTHER" id="PTHR24304">
    <property type="entry name" value="CYTOCHROME P450 FAMILY 7"/>
    <property type="match status" value="1"/>
</dbReference>
<dbReference type="SUPFAM" id="SSF48264">
    <property type="entry name" value="Cytochrome P450"/>
    <property type="match status" value="1"/>
</dbReference>
<evidence type="ECO:0000313" key="5">
    <source>
        <dbReference type="EMBL" id="KAF7374651.1"/>
    </source>
</evidence>
<dbReference type="PROSITE" id="PS51257">
    <property type="entry name" value="PROKAR_LIPOPROTEIN"/>
    <property type="match status" value="1"/>
</dbReference>
<dbReference type="InterPro" id="IPR036396">
    <property type="entry name" value="Cyt_P450_sf"/>
</dbReference>
<organism evidence="5 6">
    <name type="scientific">Mycena sanguinolenta</name>
    <dbReference type="NCBI Taxonomy" id="230812"/>
    <lineage>
        <taxon>Eukaryota</taxon>
        <taxon>Fungi</taxon>
        <taxon>Dikarya</taxon>
        <taxon>Basidiomycota</taxon>
        <taxon>Agaricomycotina</taxon>
        <taxon>Agaricomycetes</taxon>
        <taxon>Agaricomycetidae</taxon>
        <taxon>Agaricales</taxon>
        <taxon>Marasmiineae</taxon>
        <taxon>Mycenaceae</taxon>
        <taxon>Mycena</taxon>
    </lineage>
</organism>
<comment type="caution">
    <text evidence="5">The sequence shown here is derived from an EMBL/GenBank/DDBJ whole genome shotgun (WGS) entry which is preliminary data.</text>
</comment>
<dbReference type="AlphaFoldDB" id="A0A8H7DKJ7"/>
<dbReference type="GO" id="GO:0020037">
    <property type="term" value="F:heme binding"/>
    <property type="evidence" value="ECO:0007669"/>
    <property type="project" value="InterPro"/>
</dbReference>
<evidence type="ECO:0000256" key="2">
    <source>
        <dbReference type="ARBA" id="ARBA00022617"/>
    </source>
</evidence>
<name>A0A8H7DKJ7_9AGAR</name>
<keyword evidence="3" id="KW-0479">Metal-binding</keyword>
<dbReference type="InterPro" id="IPR050529">
    <property type="entry name" value="CYP450_sterol_14alpha_dmase"/>
</dbReference>
<dbReference type="Gene3D" id="1.10.630.10">
    <property type="entry name" value="Cytochrome P450"/>
    <property type="match status" value="1"/>
</dbReference>
<dbReference type="GO" id="GO:0016705">
    <property type="term" value="F:oxidoreductase activity, acting on paired donors, with incorporation or reduction of molecular oxygen"/>
    <property type="evidence" value="ECO:0007669"/>
    <property type="project" value="InterPro"/>
</dbReference>
<comment type="similarity">
    <text evidence="1">Belongs to the cytochrome P450 family.</text>
</comment>
<dbReference type="GO" id="GO:0004497">
    <property type="term" value="F:monooxygenase activity"/>
    <property type="evidence" value="ECO:0007669"/>
    <property type="project" value="InterPro"/>
</dbReference>
<dbReference type="EMBL" id="JACAZH010000002">
    <property type="protein sequence ID" value="KAF7374651.1"/>
    <property type="molecule type" value="Genomic_DNA"/>
</dbReference>
<sequence length="317" mass="36111">MLDYKNLVLTLGALVAALLFGCLPRKGKQDIPNFNSSSNILLFGLKGTIDFIFRRTPFLEECRKLYGSAFKFSCGAYDMFITSSPIAFKTFYQTRALDHREAHFRALQALGSSGNRGLLTTPVHEHFLPSFGRKLSRSSIAQEVLSPLYTHLLDRFQQVSLHKELRLSEVIENTLYETLTIIFFGPSFPLDTYEDFKVLDRNIALLFTPFGSTAFATKRARNRLHAVMMAYVQKNEHTTNEKTKIVISALSSVASLPREDKAACLLSLFWSIHSNLLKSIWWMMAYLAQDSTARHSLAVEIARELDPLRRRLGRVYQ</sequence>
<protein>
    <submittedName>
        <fullName evidence="5">Cytochrome P450</fullName>
    </submittedName>
</protein>
<evidence type="ECO:0000256" key="3">
    <source>
        <dbReference type="ARBA" id="ARBA00022723"/>
    </source>
</evidence>
<keyword evidence="4" id="KW-0408">Iron</keyword>
<keyword evidence="6" id="KW-1185">Reference proteome</keyword>
<dbReference type="Proteomes" id="UP000623467">
    <property type="component" value="Unassembled WGS sequence"/>
</dbReference>
<accession>A0A8H7DKJ7</accession>
<gene>
    <name evidence="5" type="ORF">MSAN_00350000</name>
</gene>
<evidence type="ECO:0000313" key="6">
    <source>
        <dbReference type="Proteomes" id="UP000623467"/>
    </source>
</evidence>
<evidence type="ECO:0000256" key="1">
    <source>
        <dbReference type="ARBA" id="ARBA00010617"/>
    </source>
</evidence>
<dbReference type="OrthoDB" id="3366823at2759"/>